<dbReference type="EMBL" id="JRWP01000008">
    <property type="protein sequence ID" value="KGY09098.1"/>
    <property type="molecule type" value="Genomic_DNA"/>
</dbReference>
<evidence type="ECO:0000313" key="1">
    <source>
        <dbReference type="EMBL" id="KGY09098.1"/>
    </source>
</evidence>
<organism evidence="1 2">
    <name type="scientific">Photobacterium sp. (strain ATCC 43367)</name>
    <dbReference type="NCBI Taxonomy" id="379097"/>
    <lineage>
        <taxon>Bacteria</taxon>
        <taxon>Pseudomonadati</taxon>
        <taxon>Pseudomonadota</taxon>
        <taxon>Gammaproteobacteria</taxon>
        <taxon>Vibrionales</taxon>
        <taxon>Vibrionaceae</taxon>
        <taxon>Vibrio</taxon>
        <taxon>Vibrio oreintalis group</taxon>
    </lineage>
</organism>
<dbReference type="InterPro" id="IPR021295">
    <property type="entry name" value="DUF2867"/>
</dbReference>
<dbReference type="OrthoDB" id="7058586at2"/>
<dbReference type="Proteomes" id="UP000030451">
    <property type="component" value="Unassembled WGS sequence"/>
</dbReference>
<dbReference type="Pfam" id="PF11066">
    <property type="entry name" value="DUF2867"/>
    <property type="match status" value="1"/>
</dbReference>
<gene>
    <name evidence="1" type="ORF">NM06_07495</name>
</gene>
<reference evidence="1 2" key="1">
    <citation type="submission" date="2014-10" db="EMBL/GenBank/DDBJ databases">
        <title>Genome sequencing of Vibrio sinaloensis T08.</title>
        <authorList>
            <person name="Chan K.-G."/>
            <person name="Mohamad N.I."/>
        </authorList>
    </citation>
    <scope>NUCLEOTIDE SEQUENCE [LARGE SCALE GENOMIC DNA]</scope>
    <source>
        <strain evidence="1 2">T08</strain>
    </source>
</reference>
<name>A0A0A5JMF3_PHOS4</name>
<protein>
    <recommendedName>
        <fullName evidence="3">DUF2867 domain-containing protein</fullName>
    </recommendedName>
</protein>
<sequence>MSCIVSGDIPSKSRLFGRQEKHGFSDSLSFTLPDQDRSPAEVYVDIFGRLPQFVETLMALRNRLVKPLGFAVSPRLEALTVEMLEQQCTNGLHRVEWLSEEEVICTSEDKHMQVSLSLLKTDAGHFTLSTLVNTNSLVGRVYLMAIIPFHKVIALASVRGALSRFESID</sequence>
<evidence type="ECO:0000313" key="2">
    <source>
        <dbReference type="Proteomes" id="UP000030451"/>
    </source>
</evidence>
<dbReference type="STRING" id="379097.SE23_01585"/>
<proteinExistence type="predicted"/>
<dbReference type="AlphaFoldDB" id="A0A0A5JMF3"/>
<dbReference type="RefSeq" id="WP_038189711.1">
    <property type="nucleotide sequence ID" value="NZ_JRWP01000008.1"/>
</dbReference>
<accession>A0A0A5JMF3</accession>
<comment type="caution">
    <text evidence="1">The sequence shown here is derived from an EMBL/GenBank/DDBJ whole genome shotgun (WGS) entry which is preliminary data.</text>
</comment>
<evidence type="ECO:0008006" key="3">
    <source>
        <dbReference type="Google" id="ProtNLM"/>
    </source>
</evidence>